<keyword evidence="2" id="KW-1185">Reference proteome</keyword>
<dbReference type="InterPro" id="IPR029058">
    <property type="entry name" value="AB_hydrolase_fold"/>
</dbReference>
<comment type="caution">
    <text evidence="1">The sequence shown here is derived from an EMBL/GenBank/DDBJ whole genome shotgun (WGS) entry which is preliminary data.</text>
</comment>
<name>A0A3N9P7G1_9BACL</name>
<proteinExistence type="predicted"/>
<organism evidence="1 2">
    <name type="scientific">Paenibacillus rhizophilus</name>
    <dbReference type="NCBI Taxonomy" id="1850366"/>
    <lineage>
        <taxon>Bacteria</taxon>
        <taxon>Bacillati</taxon>
        <taxon>Bacillota</taxon>
        <taxon>Bacilli</taxon>
        <taxon>Bacillales</taxon>
        <taxon>Paenibacillaceae</taxon>
        <taxon>Paenibacillus</taxon>
    </lineage>
</organism>
<evidence type="ECO:0008006" key="3">
    <source>
        <dbReference type="Google" id="ProtNLM"/>
    </source>
</evidence>
<dbReference type="RefSeq" id="WP_148091502.1">
    <property type="nucleotide sequence ID" value="NZ_RQPI01000006.1"/>
</dbReference>
<protein>
    <recommendedName>
        <fullName evidence="3">Xaa-Pro dipeptidyl-peptidase-like domain-containing protein</fullName>
    </recommendedName>
</protein>
<dbReference type="OrthoDB" id="319764at2"/>
<evidence type="ECO:0000313" key="1">
    <source>
        <dbReference type="EMBL" id="RQW11237.1"/>
    </source>
</evidence>
<accession>A0A3N9P7G1</accession>
<dbReference type="Proteomes" id="UP000282529">
    <property type="component" value="Unassembled WGS sequence"/>
</dbReference>
<reference evidence="1 2" key="1">
    <citation type="submission" date="2018-11" db="EMBL/GenBank/DDBJ databases">
        <title>Genome sequence of strain 7197.</title>
        <authorList>
            <person name="Gao J."/>
            <person name="Sun J."/>
        </authorList>
    </citation>
    <scope>NUCLEOTIDE SEQUENCE [LARGE SCALE GENOMIC DNA]</scope>
    <source>
        <strain evidence="1 2">7197</strain>
    </source>
</reference>
<evidence type="ECO:0000313" key="2">
    <source>
        <dbReference type="Proteomes" id="UP000282529"/>
    </source>
</evidence>
<dbReference type="AlphaFoldDB" id="A0A3N9P7G1"/>
<dbReference type="Gene3D" id="3.40.50.1820">
    <property type="entry name" value="alpha/beta hydrolase"/>
    <property type="match status" value="1"/>
</dbReference>
<sequence length="67" mass="7358">MVGGWFDIGLGGMEHAYKMLPEETRSRSKMVIGPWDHSFNPSGDLTYPNGDGISSMAPAIEWFVIGI</sequence>
<gene>
    <name evidence="1" type="ORF">EH198_13040</name>
</gene>
<dbReference type="EMBL" id="RQPI01000006">
    <property type="protein sequence ID" value="RQW11237.1"/>
    <property type="molecule type" value="Genomic_DNA"/>
</dbReference>